<reference evidence="2" key="1">
    <citation type="submission" date="2016-10" db="EMBL/GenBank/DDBJ databases">
        <authorList>
            <person name="Varghese N."/>
            <person name="Submissions S."/>
        </authorList>
    </citation>
    <scope>NUCLEOTIDE SEQUENCE [LARGE SCALE GENOMIC DNA]</scope>
    <source>
        <strain evidence="2">CGMCC 4.578</strain>
    </source>
</reference>
<sequence>MKAVAEDLRHKSKGGGVLLGVEEPELWSVSPPMTGSCRVSETGCLVVDARIRVTPGRPARS</sequence>
<gene>
    <name evidence="1" type="ORF">SAMN05216195_120146</name>
</gene>
<dbReference type="Proteomes" id="UP000199028">
    <property type="component" value="Unassembled WGS sequence"/>
</dbReference>
<protein>
    <submittedName>
        <fullName evidence="1">Uncharacterized protein</fullName>
    </submittedName>
</protein>
<evidence type="ECO:0000313" key="2">
    <source>
        <dbReference type="Proteomes" id="UP000199028"/>
    </source>
</evidence>
<dbReference type="AlphaFoldDB" id="A0A1H9XWF7"/>
<keyword evidence="2" id="KW-1185">Reference proteome</keyword>
<evidence type="ECO:0000313" key="1">
    <source>
        <dbReference type="EMBL" id="SES50515.1"/>
    </source>
</evidence>
<dbReference type="EMBL" id="FOFT01000020">
    <property type="protein sequence ID" value="SES50515.1"/>
    <property type="molecule type" value="Genomic_DNA"/>
</dbReference>
<organism evidence="1 2">
    <name type="scientific">Lentzea flaviverrucosa</name>
    <dbReference type="NCBI Taxonomy" id="200379"/>
    <lineage>
        <taxon>Bacteria</taxon>
        <taxon>Bacillati</taxon>
        <taxon>Actinomycetota</taxon>
        <taxon>Actinomycetes</taxon>
        <taxon>Pseudonocardiales</taxon>
        <taxon>Pseudonocardiaceae</taxon>
        <taxon>Lentzea</taxon>
    </lineage>
</organism>
<name>A0A1H9XWF7_9PSEU</name>
<proteinExistence type="predicted"/>
<accession>A0A1H9XWF7</accession>